<dbReference type="InterPro" id="IPR050397">
    <property type="entry name" value="Env_Response_Regulators"/>
</dbReference>
<dbReference type="CDD" id="cd00038">
    <property type="entry name" value="CAP_ED"/>
    <property type="match status" value="1"/>
</dbReference>
<name>A0A4Q7LUQ4_9BURK</name>
<dbReference type="InterPro" id="IPR018490">
    <property type="entry name" value="cNMP-bd_dom_sf"/>
</dbReference>
<dbReference type="PANTHER" id="PTHR24567:SF26">
    <property type="entry name" value="REGULATORY PROTEIN YEIL"/>
    <property type="match status" value="1"/>
</dbReference>
<keyword evidence="3" id="KW-1185">Reference proteome</keyword>
<dbReference type="PRINTS" id="PR00103">
    <property type="entry name" value="CAMPKINASE"/>
</dbReference>
<comment type="caution">
    <text evidence="2">The sequence shown here is derived from an EMBL/GenBank/DDBJ whole genome shotgun (WGS) entry which is preliminary data.</text>
</comment>
<dbReference type="Pfam" id="PF00027">
    <property type="entry name" value="cNMP_binding"/>
    <property type="match status" value="1"/>
</dbReference>
<evidence type="ECO:0000313" key="3">
    <source>
        <dbReference type="Proteomes" id="UP000293433"/>
    </source>
</evidence>
<dbReference type="SUPFAM" id="SSF51206">
    <property type="entry name" value="cAMP-binding domain-like"/>
    <property type="match status" value="1"/>
</dbReference>
<dbReference type="InterPro" id="IPR000595">
    <property type="entry name" value="cNMP-bd_dom"/>
</dbReference>
<dbReference type="SMART" id="SM00100">
    <property type="entry name" value="cNMP"/>
    <property type="match status" value="1"/>
</dbReference>
<proteinExistence type="predicted"/>
<feature type="domain" description="Cyclic nucleotide-binding" evidence="1">
    <location>
        <begin position="19"/>
        <end position="121"/>
    </location>
</feature>
<dbReference type="InterPro" id="IPR014710">
    <property type="entry name" value="RmlC-like_jellyroll"/>
</dbReference>
<gene>
    <name evidence="2" type="ORF">EV685_0248</name>
</gene>
<sequence length="169" mass="18852">MQVPRIEAQRLERMQAMPVFGAVSARALEDLLTPLRVRQVAAGGYFFRQGEDACSMYVLESGTVEVRKRWHGHDYLLRTLGPGDVFGEMALMDPSPRNASVRAADACSAIEVSPDDLLRLFEHDPEQFALIQMNLGREVCRRLRATDEQLFRATVGEGPATVDSVFQAL</sequence>
<dbReference type="PANTHER" id="PTHR24567">
    <property type="entry name" value="CRP FAMILY TRANSCRIPTIONAL REGULATORY PROTEIN"/>
    <property type="match status" value="1"/>
</dbReference>
<dbReference type="Gene3D" id="2.60.120.10">
    <property type="entry name" value="Jelly Rolls"/>
    <property type="match status" value="1"/>
</dbReference>
<dbReference type="RefSeq" id="WP_242615358.1">
    <property type="nucleotide sequence ID" value="NZ_SGWV01000007.1"/>
</dbReference>
<dbReference type="GO" id="GO:0005829">
    <property type="term" value="C:cytosol"/>
    <property type="evidence" value="ECO:0007669"/>
    <property type="project" value="TreeGrafter"/>
</dbReference>
<evidence type="ECO:0000313" key="2">
    <source>
        <dbReference type="EMBL" id="RZS57972.1"/>
    </source>
</evidence>
<protein>
    <submittedName>
        <fullName evidence="2">Cyclic nucleotide-binding protein</fullName>
    </submittedName>
</protein>
<dbReference type="EMBL" id="SGWV01000007">
    <property type="protein sequence ID" value="RZS57972.1"/>
    <property type="molecule type" value="Genomic_DNA"/>
</dbReference>
<evidence type="ECO:0000259" key="1">
    <source>
        <dbReference type="PROSITE" id="PS50042"/>
    </source>
</evidence>
<dbReference type="PROSITE" id="PS50042">
    <property type="entry name" value="CNMP_BINDING_3"/>
    <property type="match status" value="1"/>
</dbReference>
<dbReference type="AlphaFoldDB" id="A0A4Q7LUQ4"/>
<dbReference type="InterPro" id="IPR018488">
    <property type="entry name" value="cNMP-bd_CS"/>
</dbReference>
<reference evidence="2 3" key="1">
    <citation type="submission" date="2019-02" db="EMBL/GenBank/DDBJ databases">
        <title>Genomic Encyclopedia of Type Strains, Phase IV (KMG-IV): sequencing the most valuable type-strain genomes for metagenomic binning, comparative biology and taxonomic classification.</title>
        <authorList>
            <person name="Goeker M."/>
        </authorList>
    </citation>
    <scope>NUCLEOTIDE SEQUENCE [LARGE SCALE GENOMIC DNA]</scope>
    <source>
        <strain evidence="2 3">DSM 10617</strain>
    </source>
</reference>
<accession>A0A4Q7LUQ4</accession>
<dbReference type="PROSITE" id="PS00889">
    <property type="entry name" value="CNMP_BINDING_2"/>
    <property type="match status" value="1"/>
</dbReference>
<dbReference type="GO" id="GO:0003700">
    <property type="term" value="F:DNA-binding transcription factor activity"/>
    <property type="evidence" value="ECO:0007669"/>
    <property type="project" value="TreeGrafter"/>
</dbReference>
<organism evidence="2 3">
    <name type="scientific">Sphaerotilus mobilis</name>
    <dbReference type="NCBI Taxonomy" id="47994"/>
    <lineage>
        <taxon>Bacteria</taxon>
        <taxon>Pseudomonadati</taxon>
        <taxon>Pseudomonadota</taxon>
        <taxon>Betaproteobacteria</taxon>
        <taxon>Burkholderiales</taxon>
        <taxon>Sphaerotilaceae</taxon>
        <taxon>Sphaerotilus</taxon>
    </lineage>
</organism>
<dbReference type="Proteomes" id="UP000293433">
    <property type="component" value="Unassembled WGS sequence"/>
</dbReference>